<sequence>MAVFLTGKAQLGVALASLGGANAAAITVFKEPIKDLFLHQDSLDLVNGGNVEGSNPSLSLNTRVRRGIEEAKVSSSLEAPALKLQSPTSAVDLEGLNRDSGDSGLSSQIASFQGEVAKELQVLKIEEEKKVKVDEALRDFREKERDFYVAVQKVRDFLKDDVHTPVKGLSLAEREALARGYKVFAAIKTVEKNTSAKLSELGYEPIPTASDTWKTDLEARNLLLGINWRSSAIRFLGSSGSSKSNNWGFKSWNENPWRHFFSSEEDWRKTWENRDAIRNELFTFYGDLKDEWQGNKCYRLQTVSGEKRELCVAEMTPKLKNVYGEANLKIELLVGKQILDWMNYPLKT</sequence>
<feature type="chain" id="PRO_5003707949" evidence="1">
    <location>
        <begin position="24"/>
        <end position="348"/>
    </location>
</feature>
<accession>I7BK55</accession>
<dbReference type="Proteomes" id="UP000006502">
    <property type="component" value="Chromosome"/>
</dbReference>
<dbReference type="EMBL" id="CP003731">
    <property type="protein sequence ID" value="AFO52258.1"/>
    <property type="molecule type" value="Genomic_DNA"/>
</dbReference>
<evidence type="ECO:0000313" key="3">
    <source>
        <dbReference type="Proteomes" id="UP000006502"/>
    </source>
</evidence>
<organism evidence="2 3">
    <name type="scientific">Mycoplasma haematolamae (strain Purdue)</name>
    <dbReference type="NCBI Taxonomy" id="1212765"/>
    <lineage>
        <taxon>Bacteria</taxon>
        <taxon>Bacillati</taxon>
        <taxon>Mycoplasmatota</taxon>
        <taxon>Mollicutes</taxon>
        <taxon>Mycoplasmataceae</taxon>
        <taxon>Mycoplasma</taxon>
    </lineage>
</organism>
<keyword evidence="3" id="KW-1185">Reference proteome</keyword>
<proteinExistence type="predicted"/>
<gene>
    <name evidence="2" type="ordered locus">MHLP_03390</name>
</gene>
<evidence type="ECO:0000313" key="2">
    <source>
        <dbReference type="EMBL" id="AFO52258.1"/>
    </source>
</evidence>
<dbReference type="STRING" id="1212765.MHLP_03390"/>
<protein>
    <submittedName>
        <fullName evidence="2">Uncharacterized protein</fullName>
    </submittedName>
</protein>
<feature type="signal peptide" evidence="1">
    <location>
        <begin position="1"/>
        <end position="23"/>
    </location>
</feature>
<dbReference type="KEGG" id="mhl:MHLP_03390"/>
<dbReference type="AlphaFoldDB" id="I7BK55"/>
<reference evidence="2 3" key="1">
    <citation type="journal article" date="2012" name="J. Bacteriol.">
        <title>Genome Sequence of "Candidatus Mycoplasma haemolamae" Strain Purdue, a Red Blood Cell Pathogen of Alpacas (Vicugna pacos) and Llamas (Lama glama).</title>
        <authorList>
            <person name="Guimaraes A.M."/>
            <person name="Toth B."/>
            <person name="Santos A.P."/>
            <person name="do Nascimento N.C."/>
            <person name="Kritchevsky J.E."/>
            <person name="Messick J.B."/>
        </authorList>
    </citation>
    <scope>NUCLEOTIDE SEQUENCE [LARGE SCALE GENOMIC DNA]</scope>
    <source>
        <strain evidence="2 3">Purdue</strain>
    </source>
</reference>
<name>I7BK55_MYCHA</name>
<dbReference type="HOGENOM" id="CLU_067308_0_0_14"/>
<evidence type="ECO:0000256" key="1">
    <source>
        <dbReference type="SAM" id="SignalP"/>
    </source>
</evidence>
<dbReference type="OrthoDB" id="402250at2"/>
<keyword evidence="1" id="KW-0732">Signal</keyword>
<dbReference type="PATRIC" id="fig|1212765.3.peg.765"/>
<reference evidence="3" key="2">
    <citation type="submission" date="2012-07" db="EMBL/GenBank/DDBJ databases">
        <title>Complete genome sequence of 'Candidatus Mycoplasma haemolamae'.</title>
        <authorList>
            <person name="Guimaraes A.M.S."/>
            <person name="Toth B."/>
            <person name="Santos A.P."/>
            <person name="Nascimento N.C."/>
            <person name="Sojka J.E."/>
            <person name="Messick J.B."/>
        </authorList>
    </citation>
    <scope>NUCLEOTIDE SEQUENCE [LARGE SCALE GENOMIC DNA]</scope>
    <source>
        <strain evidence="3">Purdue</strain>
    </source>
</reference>